<keyword evidence="3" id="KW-0804">Transcription</keyword>
<proteinExistence type="predicted"/>
<reference evidence="6 7" key="1">
    <citation type="journal article" date="2016" name="Front. Microbiol.">
        <title>Comparative Genomic Analysis Reveals a Diverse Repertoire of Genes Involved in Prokaryote-Eukaryote Interactions within the Pseudovibrio Genus.</title>
        <authorList>
            <person name="Romano S."/>
            <person name="Fernandez-Guerra A."/>
            <person name="Reen F.J."/>
            <person name="Glockner F.O."/>
            <person name="Crowley S.P."/>
            <person name="O'Sullivan O."/>
            <person name="Cotter P.D."/>
            <person name="Adams C."/>
            <person name="Dobson A.D."/>
            <person name="O'Gara F."/>
        </authorList>
    </citation>
    <scope>NUCLEOTIDE SEQUENCE [LARGE SCALE GENOMIC DNA]</scope>
    <source>
        <strain evidence="6 7">Ad2</strain>
    </source>
</reference>
<dbReference type="AlphaFoldDB" id="A0A165Z1B7"/>
<dbReference type="RefSeq" id="WP_068005344.1">
    <property type="nucleotide sequence ID" value="NZ_FOFM01000013.1"/>
</dbReference>
<evidence type="ECO:0000259" key="5">
    <source>
        <dbReference type="PROSITE" id="PS50977"/>
    </source>
</evidence>
<keyword evidence="7" id="KW-1185">Reference proteome</keyword>
<protein>
    <submittedName>
        <fullName evidence="6">Transcriptional regulator AcuR</fullName>
    </submittedName>
</protein>
<dbReference type="Pfam" id="PF16925">
    <property type="entry name" value="TetR_C_13"/>
    <property type="match status" value="1"/>
</dbReference>
<evidence type="ECO:0000313" key="7">
    <source>
        <dbReference type="Proteomes" id="UP000076577"/>
    </source>
</evidence>
<dbReference type="Proteomes" id="UP000076577">
    <property type="component" value="Unassembled WGS sequence"/>
</dbReference>
<organism evidence="6 7">
    <name type="scientific">Pseudovibrio axinellae</name>
    <dbReference type="NCBI Taxonomy" id="989403"/>
    <lineage>
        <taxon>Bacteria</taxon>
        <taxon>Pseudomonadati</taxon>
        <taxon>Pseudomonadota</taxon>
        <taxon>Alphaproteobacteria</taxon>
        <taxon>Hyphomicrobiales</taxon>
        <taxon>Stappiaceae</taxon>
        <taxon>Pseudovibrio</taxon>
    </lineage>
</organism>
<evidence type="ECO:0000256" key="1">
    <source>
        <dbReference type="ARBA" id="ARBA00023015"/>
    </source>
</evidence>
<gene>
    <name evidence="6" type="primary">acuR</name>
    <name evidence="6" type="ORF">PsAD2_01964</name>
</gene>
<dbReference type="SUPFAM" id="SSF46689">
    <property type="entry name" value="Homeodomain-like"/>
    <property type="match status" value="1"/>
</dbReference>
<evidence type="ECO:0000313" key="6">
    <source>
        <dbReference type="EMBL" id="KZL19425.1"/>
    </source>
</evidence>
<dbReference type="Gene3D" id="1.10.357.10">
    <property type="entry name" value="Tetracycline Repressor, domain 2"/>
    <property type="match status" value="1"/>
</dbReference>
<evidence type="ECO:0000256" key="3">
    <source>
        <dbReference type="ARBA" id="ARBA00023163"/>
    </source>
</evidence>
<dbReference type="STRING" id="989403.SAMN05421798_11362"/>
<evidence type="ECO:0000256" key="2">
    <source>
        <dbReference type="ARBA" id="ARBA00023125"/>
    </source>
</evidence>
<comment type="caution">
    <text evidence="6">The sequence shown here is derived from an EMBL/GenBank/DDBJ whole genome shotgun (WGS) entry which is preliminary data.</text>
</comment>
<dbReference type="PROSITE" id="PS50977">
    <property type="entry name" value="HTH_TETR_2"/>
    <property type="match status" value="1"/>
</dbReference>
<dbReference type="SUPFAM" id="SSF48498">
    <property type="entry name" value="Tetracyclin repressor-like, C-terminal domain"/>
    <property type="match status" value="1"/>
</dbReference>
<dbReference type="PRINTS" id="PR00455">
    <property type="entry name" value="HTHTETR"/>
</dbReference>
<feature type="DNA-binding region" description="H-T-H motif" evidence="4">
    <location>
        <begin position="31"/>
        <end position="50"/>
    </location>
</feature>
<dbReference type="PANTHER" id="PTHR47506">
    <property type="entry name" value="TRANSCRIPTIONAL REGULATORY PROTEIN"/>
    <property type="match status" value="1"/>
</dbReference>
<keyword evidence="2 4" id="KW-0238">DNA-binding</keyword>
<keyword evidence="1" id="KW-0805">Transcription regulation</keyword>
<sequence length="195" mass="21665">MARPRKSDASREQLLSIGMRLFSVQGYHATGLKQILDEGNVPKGSFYHYFGSKEAFAAEIIRLYMQKLFTLFAFEEDAPVLESLLGAHKKLIDLLNAGNCCQGCILGSITAEASGLDSEIRQAMADGFRDWQKIYEELFQRGQKTGEIRAGVEPDKLARLFLNHWEGGLLRAQAEGSSEMLEASLNTFCGVLLKP</sequence>
<accession>A0A165Z1B7</accession>
<dbReference type="EMBL" id="LMCB01000014">
    <property type="protein sequence ID" value="KZL19425.1"/>
    <property type="molecule type" value="Genomic_DNA"/>
</dbReference>
<dbReference type="InterPro" id="IPR011075">
    <property type="entry name" value="TetR_C"/>
</dbReference>
<name>A0A165Z1B7_9HYPH</name>
<dbReference type="GO" id="GO:0003677">
    <property type="term" value="F:DNA binding"/>
    <property type="evidence" value="ECO:0007669"/>
    <property type="project" value="UniProtKB-UniRule"/>
</dbReference>
<dbReference type="Pfam" id="PF00440">
    <property type="entry name" value="TetR_N"/>
    <property type="match status" value="1"/>
</dbReference>
<dbReference type="InterPro" id="IPR036271">
    <property type="entry name" value="Tet_transcr_reg_TetR-rel_C_sf"/>
</dbReference>
<dbReference type="PANTHER" id="PTHR47506:SF6">
    <property type="entry name" value="HTH-TYPE TRANSCRIPTIONAL REPRESSOR NEMR"/>
    <property type="match status" value="1"/>
</dbReference>
<dbReference type="OrthoDB" id="9811084at2"/>
<dbReference type="PATRIC" id="fig|989403.3.peg.2100"/>
<dbReference type="InterPro" id="IPR001647">
    <property type="entry name" value="HTH_TetR"/>
</dbReference>
<feature type="domain" description="HTH tetR-type" evidence="5">
    <location>
        <begin position="8"/>
        <end position="68"/>
    </location>
</feature>
<dbReference type="InterPro" id="IPR009057">
    <property type="entry name" value="Homeodomain-like_sf"/>
</dbReference>
<evidence type="ECO:0000256" key="4">
    <source>
        <dbReference type="PROSITE-ProRule" id="PRU00335"/>
    </source>
</evidence>